<dbReference type="InterPro" id="IPR029278">
    <property type="entry name" value="Imm26"/>
</dbReference>
<name>A0A517PZU1_9PLAN</name>
<accession>A0A517PZU1</accession>
<dbReference type="EMBL" id="CP037421">
    <property type="protein sequence ID" value="QDT24888.1"/>
    <property type="molecule type" value="Genomic_DNA"/>
</dbReference>
<keyword evidence="2" id="KW-1185">Reference proteome</keyword>
<reference evidence="1 2" key="1">
    <citation type="submission" date="2019-03" db="EMBL/GenBank/DDBJ databases">
        <title>Deep-cultivation of Planctomycetes and their phenomic and genomic characterization uncovers novel biology.</title>
        <authorList>
            <person name="Wiegand S."/>
            <person name="Jogler M."/>
            <person name="Boedeker C."/>
            <person name="Pinto D."/>
            <person name="Vollmers J."/>
            <person name="Rivas-Marin E."/>
            <person name="Kohn T."/>
            <person name="Peeters S.H."/>
            <person name="Heuer A."/>
            <person name="Rast P."/>
            <person name="Oberbeckmann S."/>
            <person name="Bunk B."/>
            <person name="Jeske O."/>
            <person name="Meyerdierks A."/>
            <person name="Storesund J.E."/>
            <person name="Kallscheuer N."/>
            <person name="Luecker S."/>
            <person name="Lage O.M."/>
            <person name="Pohl T."/>
            <person name="Merkel B.J."/>
            <person name="Hornburger P."/>
            <person name="Mueller R.-W."/>
            <person name="Bruemmer F."/>
            <person name="Labrenz M."/>
            <person name="Spormann A.M."/>
            <person name="Op den Camp H."/>
            <person name="Overmann J."/>
            <person name="Amann R."/>
            <person name="Jetten M.S.M."/>
            <person name="Mascher T."/>
            <person name="Medema M.H."/>
            <person name="Devos D.P."/>
            <person name="Kaster A.-K."/>
            <person name="Ovreas L."/>
            <person name="Rohde M."/>
            <person name="Galperin M.Y."/>
            <person name="Jogler C."/>
        </authorList>
    </citation>
    <scope>NUCLEOTIDE SEQUENCE [LARGE SCALE GENOMIC DNA]</scope>
    <source>
        <strain evidence="1 2">Enr10</strain>
    </source>
</reference>
<proteinExistence type="predicted"/>
<evidence type="ECO:0000313" key="2">
    <source>
        <dbReference type="Proteomes" id="UP000315647"/>
    </source>
</evidence>
<sequence length="388" mass="44136">MSRFALTNKQRKYFGLEPVKKQWDSVELKDMLVYFDGDLIRKVICYEIGKEYGYQEFDYELETDQRQKLLPATKRGKPKPLTPSNILDRKPIGFSFICYFGIRGKTLTFQHLYVTHVASDDSFVSLHDHGITDYEQLSDWVDEFIKSCPADHLEKVTGKSTQKKRRVRYQPGDLFEIPFNKSSVGYGKILLDVHRLRKTDFLDHVCPEFPYGGLNGPLLGSGLMVAVFKYAGPRLQPEEIAAQPILYVTLMMHDNIYEGKFPLVGRAPVLPEELDFPEGVSQTSVGKNKVIYHFEKGGICVRLSMTKEEFRDAPQAGCAFGLDPKRILKAIRGDEKVLNQLIGDLRCSEQRAEILSRCGLKPEMSYAEMAAQKKGLSPEAFIEASQQI</sequence>
<organism evidence="1 2">
    <name type="scientific">Gimesia panareensis</name>
    <dbReference type="NCBI Taxonomy" id="2527978"/>
    <lineage>
        <taxon>Bacteria</taxon>
        <taxon>Pseudomonadati</taxon>
        <taxon>Planctomycetota</taxon>
        <taxon>Planctomycetia</taxon>
        <taxon>Planctomycetales</taxon>
        <taxon>Planctomycetaceae</taxon>
        <taxon>Gimesia</taxon>
    </lineage>
</organism>
<gene>
    <name evidence="1" type="ORF">Enr10x_01800</name>
</gene>
<evidence type="ECO:0000313" key="1">
    <source>
        <dbReference type="EMBL" id="QDT24888.1"/>
    </source>
</evidence>
<dbReference type="AlphaFoldDB" id="A0A517PZU1"/>
<dbReference type="RefSeq" id="WP_145447873.1">
    <property type="nucleotide sequence ID" value="NZ_CP037421.1"/>
</dbReference>
<protein>
    <submittedName>
        <fullName evidence="1">Uncharacterized protein</fullName>
    </submittedName>
</protein>
<dbReference type="Pfam" id="PF15428">
    <property type="entry name" value="Imm26"/>
    <property type="match status" value="1"/>
</dbReference>
<dbReference type="Proteomes" id="UP000315647">
    <property type="component" value="Chromosome"/>
</dbReference>